<keyword evidence="1" id="KW-0805">Transcription regulation</keyword>
<dbReference type="InterPro" id="IPR052158">
    <property type="entry name" value="INH-QAR"/>
</dbReference>
<organism evidence="4 5">
    <name type="scientific">Laribacter hongkongensis (strain HLHK9)</name>
    <dbReference type="NCBI Taxonomy" id="557598"/>
    <lineage>
        <taxon>Bacteria</taxon>
        <taxon>Pseudomonadati</taxon>
        <taxon>Pseudomonadota</taxon>
        <taxon>Betaproteobacteria</taxon>
        <taxon>Neisseriales</taxon>
        <taxon>Aquaspirillaceae</taxon>
        <taxon>Laribacter</taxon>
    </lineage>
</organism>
<dbReference type="STRING" id="557598.LHK_01725"/>
<dbReference type="PANTHER" id="PTHR43130:SF3">
    <property type="entry name" value="HTH-TYPE TRANSCRIPTIONAL REGULATOR RV1931C"/>
    <property type="match status" value="1"/>
</dbReference>
<reference evidence="4 5" key="1">
    <citation type="journal article" date="2009" name="PLoS Genet.">
        <title>The complete genome and proteome of Laribacter hongkongensis reveal potential mechanisms for adaptations to different temperatures and habitats.</title>
        <authorList>
            <person name="Woo P.C."/>
            <person name="Lau S.K."/>
            <person name="Tse H."/>
            <person name="Teng J.L."/>
            <person name="Curreem S.O."/>
            <person name="Tsang A.K."/>
            <person name="Fan R.Y."/>
            <person name="Wong G.K."/>
            <person name="Huang Y."/>
            <person name="Loman N.J."/>
            <person name="Snyder L.A."/>
            <person name="Cai J.J."/>
            <person name="Huang J.D."/>
            <person name="Mak W."/>
            <person name="Pallen M.J."/>
            <person name="Lok S."/>
            <person name="Yuen K.Y."/>
        </authorList>
    </citation>
    <scope>NUCLEOTIDE SEQUENCE [LARGE SCALE GENOMIC DNA]</scope>
    <source>
        <strain evidence="4 5">HLHK9</strain>
    </source>
</reference>
<dbReference type="GO" id="GO:0003700">
    <property type="term" value="F:DNA-binding transcription factor activity"/>
    <property type="evidence" value="ECO:0007669"/>
    <property type="project" value="InterPro"/>
</dbReference>
<dbReference type="Proteomes" id="UP000002010">
    <property type="component" value="Chromosome"/>
</dbReference>
<dbReference type="AlphaFoldDB" id="C1D8C0"/>
<dbReference type="GO" id="GO:0043565">
    <property type="term" value="F:sequence-specific DNA binding"/>
    <property type="evidence" value="ECO:0007669"/>
    <property type="project" value="InterPro"/>
</dbReference>
<evidence type="ECO:0000313" key="4">
    <source>
        <dbReference type="EMBL" id="ACO74710.1"/>
    </source>
</evidence>
<keyword evidence="2" id="KW-0804">Transcription</keyword>
<keyword evidence="5" id="KW-1185">Reference proteome</keyword>
<dbReference type="HOGENOM" id="CLU_000445_59_0_4"/>
<name>C1D8C0_LARHH</name>
<dbReference type="EMBL" id="CP001154">
    <property type="protein sequence ID" value="ACO74710.1"/>
    <property type="molecule type" value="Genomic_DNA"/>
</dbReference>
<dbReference type="Pfam" id="PF01965">
    <property type="entry name" value="DJ-1_PfpI"/>
    <property type="match status" value="1"/>
</dbReference>
<dbReference type="InterPro" id="IPR029062">
    <property type="entry name" value="Class_I_gatase-like"/>
</dbReference>
<dbReference type="SUPFAM" id="SSF52317">
    <property type="entry name" value="Class I glutamine amidotransferase-like"/>
    <property type="match status" value="1"/>
</dbReference>
<evidence type="ECO:0000313" key="5">
    <source>
        <dbReference type="Proteomes" id="UP000002010"/>
    </source>
</evidence>
<evidence type="ECO:0000259" key="3">
    <source>
        <dbReference type="PROSITE" id="PS01124"/>
    </source>
</evidence>
<evidence type="ECO:0000256" key="2">
    <source>
        <dbReference type="ARBA" id="ARBA00023163"/>
    </source>
</evidence>
<feature type="domain" description="HTH araC/xylS-type" evidence="3">
    <location>
        <begin position="194"/>
        <end position="291"/>
    </location>
</feature>
<dbReference type="InterPro" id="IPR018060">
    <property type="entry name" value="HTH_AraC"/>
</dbReference>
<accession>C1D8C0</accession>
<dbReference type="RefSeq" id="WP_012697196.1">
    <property type="nucleotide sequence ID" value="NC_012559.1"/>
</dbReference>
<dbReference type="Gene3D" id="3.40.50.880">
    <property type="match status" value="1"/>
</dbReference>
<dbReference type="SUPFAM" id="SSF46689">
    <property type="entry name" value="Homeodomain-like"/>
    <property type="match status" value="1"/>
</dbReference>
<evidence type="ECO:0000256" key="1">
    <source>
        <dbReference type="ARBA" id="ARBA00023015"/>
    </source>
</evidence>
<dbReference type="PANTHER" id="PTHR43130">
    <property type="entry name" value="ARAC-FAMILY TRANSCRIPTIONAL REGULATOR"/>
    <property type="match status" value="1"/>
</dbReference>
<dbReference type="InterPro" id="IPR002818">
    <property type="entry name" value="DJ-1/PfpI"/>
</dbReference>
<dbReference type="Gene3D" id="1.10.10.60">
    <property type="entry name" value="Homeodomain-like"/>
    <property type="match status" value="1"/>
</dbReference>
<dbReference type="PROSITE" id="PS01124">
    <property type="entry name" value="HTH_ARAC_FAMILY_2"/>
    <property type="match status" value="1"/>
</dbReference>
<dbReference type="Pfam" id="PF12833">
    <property type="entry name" value="HTH_18"/>
    <property type="match status" value="1"/>
</dbReference>
<sequence>MTGIFFVLTPNYLVLDHAGMAEAMSISIDEGAALSLHTVGPVADCINSLGLVSRLDPLPERIPEQAMLVLVGTMDEDRDYSTPAALQVIDWLRQVTRADTRITCICSGALLAARAGLLDGHRCTTHHRLTDRVATSAGITAGIDLALWLIESLAGSVVAARVARRMVVYVRRDGSMAQQSPWMAHRNHLPPALHKAQDLIADNPAQRWTLEQLADRVHVSARHLARLFRIHAGTSLVEYRHSLQIGIARACLARGATVAEASETAGFASARDFRRVWQQREEGTPASVRQR</sequence>
<proteinExistence type="predicted"/>
<gene>
    <name evidence="4" type="primary">darR</name>
    <name evidence="4" type="ordered locus">LHK_01725</name>
</gene>
<protein>
    <submittedName>
        <fullName evidence="4">DarR</fullName>
    </submittedName>
</protein>
<dbReference type="InterPro" id="IPR009057">
    <property type="entry name" value="Homeodomain-like_sf"/>
</dbReference>
<dbReference type="KEGG" id="lhk:LHK_01725"/>
<dbReference type="eggNOG" id="COG4977">
    <property type="taxonomic scope" value="Bacteria"/>
</dbReference>
<dbReference type="SMART" id="SM00342">
    <property type="entry name" value="HTH_ARAC"/>
    <property type="match status" value="1"/>
</dbReference>